<gene>
    <name evidence="2" type="ORF">DWX04_21305</name>
</gene>
<comment type="caution">
    <text evidence="2">The sequence shown here is derived from an EMBL/GenBank/DDBJ whole genome shotgun (WGS) entry which is preliminary data.</text>
</comment>
<evidence type="ECO:0000313" key="2">
    <source>
        <dbReference type="EMBL" id="RGT86416.1"/>
    </source>
</evidence>
<feature type="transmembrane region" description="Helical" evidence="1">
    <location>
        <begin position="318"/>
        <end position="337"/>
    </location>
</feature>
<evidence type="ECO:0000256" key="1">
    <source>
        <dbReference type="SAM" id="Phobius"/>
    </source>
</evidence>
<dbReference type="AlphaFoldDB" id="A0A412Q882"/>
<dbReference type="InterPro" id="IPR049458">
    <property type="entry name" value="EpsG-like"/>
</dbReference>
<proteinExistence type="predicted"/>
<dbReference type="Pfam" id="PF14897">
    <property type="entry name" value="EpsG"/>
    <property type="match status" value="1"/>
</dbReference>
<feature type="transmembrane region" description="Helical" evidence="1">
    <location>
        <begin position="85"/>
        <end position="105"/>
    </location>
</feature>
<keyword evidence="1" id="KW-1133">Transmembrane helix</keyword>
<name>A0A412Q882_PHOVU</name>
<dbReference type="RefSeq" id="WP_117854039.1">
    <property type="nucleotide sequence ID" value="NZ_QRXI01000048.1"/>
</dbReference>
<dbReference type="Proteomes" id="UP000283833">
    <property type="component" value="Unassembled WGS sequence"/>
</dbReference>
<dbReference type="EMBL" id="QRXI01000048">
    <property type="protein sequence ID" value="RGT86416.1"/>
    <property type="molecule type" value="Genomic_DNA"/>
</dbReference>
<evidence type="ECO:0008006" key="4">
    <source>
        <dbReference type="Google" id="ProtNLM"/>
    </source>
</evidence>
<feature type="transmembrane region" description="Helical" evidence="1">
    <location>
        <begin position="294"/>
        <end position="312"/>
    </location>
</feature>
<feature type="transmembrane region" description="Helical" evidence="1">
    <location>
        <begin position="112"/>
        <end position="130"/>
    </location>
</feature>
<feature type="transmembrane region" description="Helical" evidence="1">
    <location>
        <begin position="344"/>
        <end position="363"/>
    </location>
</feature>
<keyword evidence="1" id="KW-0472">Membrane</keyword>
<feature type="transmembrane region" description="Helical" evidence="1">
    <location>
        <begin position="37"/>
        <end position="55"/>
    </location>
</feature>
<feature type="transmembrane region" description="Helical" evidence="1">
    <location>
        <begin position="6"/>
        <end position="30"/>
    </location>
</feature>
<feature type="transmembrane region" description="Helical" evidence="1">
    <location>
        <begin position="270"/>
        <end position="287"/>
    </location>
</feature>
<protein>
    <recommendedName>
        <fullName evidence="4">EpsG family protein</fullName>
    </recommendedName>
</protein>
<evidence type="ECO:0000313" key="3">
    <source>
        <dbReference type="Proteomes" id="UP000283833"/>
    </source>
</evidence>
<reference evidence="2 3" key="1">
    <citation type="submission" date="2018-08" db="EMBL/GenBank/DDBJ databases">
        <title>A genome reference for cultivated species of the human gut microbiota.</title>
        <authorList>
            <person name="Zou Y."/>
            <person name="Xue W."/>
            <person name="Luo G."/>
        </authorList>
    </citation>
    <scope>NUCLEOTIDE SEQUENCE [LARGE SCALE GENOMIC DNA]</scope>
    <source>
        <strain evidence="2 3">AF18-14</strain>
    </source>
</reference>
<feature type="transmembrane region" description="Helical" evidence="1">
    <location>
        <begin position="165"/>
        <end position="181"/>
    </location>
</feature>
<feature type="transmembrane region" description="Helical" evidence="1">
    <location>
        <begin position="187"/>
        <end position="209"/>
    </location>
</feature>
<feature type="transmembrane region" description="Helical" evidence="1">
    <location>
        <begin position="142"/>
        <end position="158"/>
    </location>
</feature>
<accession>A0A412Q882</accession>
<keyword evidence="1" id="KW-0812">Transmembrane</keyword>
<sequence length="408" mass="48054">MLSRKENIVVIIVCGLFIVCPFISLPLILFEICNKKKYPFILLALFMSLWSIYYMPQGDQYRYWMLYEIYQTVDFDMAFDFDNSLFLFSFNIINIYLFALAKMGVNFEICRFTIVFITYYIAFFLFRQIGIKSLEGSGKLSYMLWFGVLFFSVPYVGVCSGFRTVLGLYVFLLGVFYFIQGKHLKTVVFLLLASFVHFMYIVYIPMLYFSRKMHLTLKQSCFISCGTLLFSSAFFTILYAMNNPFFMELIDAYIFGEWGENFEWNVIDKLVFFLSNVIPYVILFGVVRKNANDTYLYQFILLSCIIWISFLLPYRTPLSRYISSAVTFMLLFCYIYASKNGIGFLLCLFFISILTFLLPFKLVTKLGFTQGDQIEVLYSSMPHILFHHYTDFRIHSSLDDEGTFIKFR</sequence>
<feature type="transmembrane region" description="Helical" evidence="1">
    <location>
        <begin position="221"/>
        <end position="241"/>
    </location>
</feature>
<organism evidence="2 3">
    <name type="scientific">Phocaeicola vulgatus</name>
    <name type="common">Bacteroides vulgatus</name>
    <dbReference type="NCBI Taxonomy" id="821"/>
    <lineage>
        <taxon>Bacteria</taxon>
        <taxon>Pseudomonadati</taxon>
        <taxon>Bacteroidota</taxon>
        <taxon>Bacteroidia</taxon>
        <taxon>Bacteroidales</taxon>
        <taxon>Bacteroidaceae</taxon>
        <taxon>Phocaeicola</taxon>
    </lineage>
</organism>